<dbReference type="SUPFAM" id="SSF50610">
    <property type="entry name" value="mu transposase, C-terminal domain"/>
    <property type="match status" value="1"/>
</dbReference>
<dbReference type="PROSITE" id="PS50994">
    <property type="entry name" value="INTEGRASE"/>
    <property type="match status" value="1"/>
</dbReference>
<dbReference type="InterPro" id="IPR001584">
    <property type="entry name" value="Integrase_cat-core"/>
</dbReference>
<dbReference type="RefSeq" id="WP_207881533.1">
    <property type="nucleotide sequence ID" value="NZ_JAFVMF010000010.1"/>
</dbReference>
<reference evidence="3 4" key="1">
    <citation type="submission" date="2021-03" db="EMBL/GenBank/DDBJ databases">
        <title>The complete genome sequence of Acetobacter sacchari TBRC 11175.</title>
        <authorList>
            <person name="Charoenyingcharoen P."/>
            <person name="Yukphan P."/>
        </authorList>
    </citation>
    <scope>NUCLEOTIDE SEQUENCE [LARGE SCALE GENOMIC DNA]</scope>
    <source>
        <strain evidence="3 4">TBRC 11175</strain>
    </source>
</reference>
<dbReference type="Proteomes" id="UP000664771">
    <property type="component" value="Unassembled WGS sequence"/>
</dbReference>
<keyword evidence="4" id="KW-1185">Reference proteome</keyword>
<dbReference type="InterPro" id="IPR015378">
    <property type="entry name" value="Transposase-like_Mu_C"/>
</dbReference>
<evidence type="ECO:0000313" key="4">
    <source>
        <dbReference type="Proteomes" id="UP000664771"/>
    </source>
</evidence>
<name>A0ABS3LWH3_9PROT</name>
<dbReference type="InterPro" id="IPR012337">
    <property type="entry name" value="RNaseH-like_sf"/>
</dbReference>
<feature type="compositionally biased region" description="Basic and acidic residues" evidence="1">
    <location>
        <begin position="437"/>
        <end position="449"/>
    </location>
</feature>
<dbReference type="SUPFAM" id="SSF53098">
    <property type="entry name" value="Ribonuclease H-like"/>
    <property type="match status" value="1"/>
</dbReference>
<dbReference type="InterPro" id="IPR036397">
    <property type="entry name" value="RNaseH_sf"/>
</dbReference>
<feature type="domain" description="Integrase catalytic" evidence="2">
    <location>
        <begin position="83"/>
        <end position="286"/>
    </location>
</feature>
<comment type="caution">
    <text evidence="3">The sequence shown here is derived from an EMBL/GenBank/DDBJ whole genome shotgun (WGS) entry which is preliminary data.</text>
</comment>
<gene>
    <name evidence="3" type="ORF">J2D73_10685</name>
</gene>
<sequence>MRADVDLMIEKLVDVHFRKKQRFSISAVMRDVRTSAQERGVRVPSRKAVVNRIMNRPARKVFALKKGSKAARHKYTPVSQGLRPERPLDIVQADHTKVDIIIVDESRRFYLGRPWLTLILDVCSRMVLGFHLSFDAPSAATVALAIAQAMLPKDDWLRQRGLTLPWPAYGIPGILHLDNAKEFRSRALRRGCEQHGIRLDYRPPARPHFGGHIERLMGTLMKRVHDLPGTTFSSVAERGDYDSEREAVLTLAEFEKVFALEVLGPYHNAVHRGLGQSPQSAWDAAHQDLVPEAAPERNIVYDFLPFEERTVQRDGIHLFNELYYDNILGTLIGQTGARFRVKYDPRDISEVYLELPSGDHARIPYADLTRPPVSLWELREIQRSLRSTGQATANPHVIAEALKERHRIVTQATSEARGVRRSQKRPRVFQEIAASEKSPDEAPEGHTDEAECVPAFDHDTAWKTEFPS</sequence>
<dbReference type="InterPro" id="IPR009004">
    <property type="entry name" value="Transposase_Mu_C"/>
</dbReference>
<evidence type="ECO:0000259" key="2">
    <source>
        <dbReference type="PROSITE" id="PS50994"/>
    </source>
</evidence>
<dbReference type="EMBL" id="JAFVMF010000010">
    <property type="protein sequence ID" value="MBO1360252.1"/>
    <property type="molecule type" value="Genomic_DNA"/>
</dbReference>
<accession>A0ABS3LWH3</accession>
<dbReference type="Gene3D" id="3.30.420.10">
    <property type="entry name" value="Ribonuclease H-like superfamily/Ribonuclease H"/>
    <property type="match status" value="1"/>
</dbReference>
<organism evidence="3 4">
    <name type="scientific">Acetobacter sacchari</name>
    <dbReference type="NCBI Taxonomy" id="2661687"/>
    <lineage>
        <taxon>Bacteria</taxon>
        <taxon>Pseudomonadati</taxon>
        <taxon>Pseudomonadota</taxon>
        <taxon>Alphaproteobacteria</taxon>
        <taxon>Acetobacterales</taxon>
        <taxon>Acetobacteraceae</taxon>
        <taxon>Acetobacter</taxon>
    </lineage>
</organism>
<feature type="region of interest" description="Disordered" evidence="1">
    <location>
        <begin position="413"/>
        <end position="468"/>
    </location>
</feature>
<dbReference type="Pfam" id="PF09299">
    <property type="entry name" value="Mu-transpos_C"/>
    <property type="match status" value="1"/>
</dbReference>
<proteinExistence type="predicted"/>
<evidence type="ECO:0000313" key="3">
    <source>
        <dbReference type="EMBL" id="MBO1360252.1"/>
    </source>
</evidence>
<evidence type="ECO:0000256" key="1">
    <source>
        <dbReference type="SAM" id="MobiDB-lite"/>
    </source>
</evidence>
<protein>
    <submittedName>
        <fullName evidence="3">Transposase</fullName>
    </submittedName>
</protein>